<feature type="region of interest" description="Disordered" evidence="1">
    <location>
        <begin position="57"/>
        <end position="79"/>
    </location>
</feature>
<evidence type="ECO:0000256" key="2">
    <source>
        <dbReference type="SAM" id="SignalP"/>
    </source>
</evidence>
<feature type="signal peptide" evidence="2">
    <location>
        <begin position="1"/>
        <end position="24"/>
    </location>
</feature>
<sequence length="856" mass="97469">MSILLLGEMLPILVVIIFLACADGCARMKPSDQDVTKGVCDQNHDSEYCQESTKTPMITIEPPTSTTTTSTMTTTTTSMTTTTTTAPLITCSPPMNTSHSTDDYKIHFNGKNFVLIRDETNRGMYWIYNTDRVTRKVEYKNHVVFDLSEKPAGDAMALYCDVGDSMCICDGNMACLEQPVISDPLTHYLIVVVDCANGPCTVNGAISKNEVKENAMKNVHYFSCNKCANKIQLDNSPPLKPCFQTAEELGKLDVDSCSLGSDVQYQMCKVENEKDVVGKVVVDHTSPQYWYHPTDYTQRCRYATGVDLIHFKKPKKAVAPTQVLTFHGEHCVKTADNEFYVTKASWSTRQFCSKTGECSLFAFLQQDLSTIVSVKDPSKTFTREKQEKANADGKTFNDPTAYLQDIIWLLELLRSTRWSAIFSIFKEIIWTAPLTAYRYVICAPCKWIEPSDLEHVDNFLTIANGSDEKAITAFMSRDLAKLMRILSNSKDEQVIRKCGKLLKQMIYLMDYHPNHLSYRKAFTEIIARNLSALLPVWEVVLKDRCIRYRFNYSAAAVVHKMLMFRETHVDFQLSKIVIRSVMNVKCCSSPKMRDFLIHSLQFLMKKIPQFLMQAKRELVAMGYLEYLFNQLPCVFGNQNVAVKAKILANLIFLVDMDEFFDHPHVGLFYQMIASEGYRHRPKSDDDATTRITSLMAVSVFIIRPDRFKEFCEVGLFPLILTGLRIKEEDAFQFVVHFLLQMLDDDYVLKYCIAFDVHGTVEAAKQTSWKPQTLHAASLLMKQLEQAEVAKKIRFEENIEKAAKCPQRSWLCVLLLDKPVLWVIYSLLLHCTSRRARRKSPICRSVALVMGKGANSV</sequence>
<name>A0AA39LZV5_9BILA</name>
<dbReference type="SUPFAM" id="SSF48371">
    <property type="entry name" value="ARM repeat"/>
    <property type="match status" value="1"/>
</dbReference>
<organism evidence="3 4">
    <name type="scientific">Steinernema hermaphroditum</name>
    <dbReference type="NCBI Taxonomy" id="289476"/>
    <lineage>
        <taxon>Eukaryota</taxon>
        <taxon>Metazoa</taxon>
        <taxon>Ecdysozoa</taxon>
        <taxon>Nematoda</taxon>
        <taxon>Chromadorea</taxon>
        <taxon>Rhabditida</taxon>
        <taxon>Tylenchina</taxon>
        <taxon>Panagrolaimomorpha</taxon>
        <taxon>Strongyloidoidea</taxon>
        <taxon>Steinernematidae</taxon>
        <taxon>Steinernema</taxon>
    </lineage>
</organism>
<accession>A0AA39LZV5</accession>
<comment type="caution">
    <text evidence="3">The sequence shown here is derived from an EMBL/GenBank/DDBJ whole genome shotgun (WGS) entry which is preliminary data.</text>
</comment>
<protein>
    <submittedName>
        <fullName evidence="3">Uncharacterized protein</fullName>
    </submittedName>
</protein>
<evidence type="ECO:0000313" key="3">
    <source>
        <dbReference type="EMBL" id="KAK0415445.1"/>
    </source>
</evidence>
<keyword evidence="4" id="KW-1185">Reference proteome</keyword>
<dbReference type="EMBL" id="JAUCMV010000002">
    <property type="protein sequence ID" value="KAK0415445.1"/>
    <property type="molecule type" value="Genomic_DNA"/>
</dbReference>
<gene>
    <name evidence="3" type="ORF">QR680_011946</name>
</gene>
<dbReference type="InterPro" id="IPR016024">
    <property type="entry name" value="ARM-type_fold"/>
</dbReference>
<evidence type="ECO:0000256" key="1">
    <source>
        <dbReference type="SAM" id="MobiDB-lite"/>
    </source>
</evidence>
<dbReference type="AlphaFoldDB" id="A0AA39LZV5"/>
<proteinExistence type="predicted"/>
<evidence type="ECO:0000313" key="4">
    <source>
        <dbReference type="Proteomes" id="UP001175271"/>
    </source>
</evidence>
<keyword evidence="2" id="KW-0732">Signal</keyword>
<dbReference type="Proteomes" id="UP001175271">
    <property type="component" value="Unassembled WGS sequence"/>
</dbReference>
<reference evidence="3" key="1">
    <citation type="submission" date="2023-06" db="EMBL/GenBank/DDBJ databases">
        <title>Genomic analysis of the entomopathogenic nematode Steinernema hermaphroditum.</title>
        <authorList>
            <person name="Schwarz E.M."/>
            <person name="Heppert J.K."/>
            <person name="Baniya A."/>
            <person name="Schwartz H.T."/>
            <person name="Tan C.-H."/>
            <person name="Antoshechkin I."/>
            <person name="Sternberg P.W."/>
            <person name="Goodrich-Blair H."/>
            <person name="Dillman A.R."/>
        </authorList>
    </citation>
    <scope>NUCLEOTIDE SEQUENCE</scope>
    <source>
        <strain evidence="3">PS9179</strain>
        <tissue evidence="3">Whole animal</tissue>
    </source>
</reference>
<feature type="chain" id="PRO_5041228905" evidence="2">
    <location>
        <begin position="25"/>
        <end position="856"/>
    </location>
</feature>